<dbReference type="GO" id="GO:0003676">
    <property type="term" value="F:nucleic acid binding"/>
    <property type="evidence" value="ECO:0007669"/>
    <property type="project" value="InterPro"/>
</dbReference>
<dbReference type="EMBL" id="KQ993255">
    <property type="protein sequence ID" value="KZV49176.1"/>
    <property type="molecule type" value="Genomic_DNA"/>
</dbReference>
<evidence type="ECO:0000259" key="3">
    <source>
        <dbReference type="PROSITE" id="PS50158"/>
    </source>
</evidence>
<dbReference type="InterPro" id="IPR036875">
    <property type="entry name" value="Znf_CCHC_sf"/>
</dbReference>
<protein>
    <recommendedName>
        <fullName evidence="3">CCHC-type domain-containing protein</fullName>
    </recommendedName>
</protein>
<accession>A0A2Z7CWG6</accession>
<dbReference type="AlphaFoldDB" id="A0A2Z7CWG6"/>
<feature type="compositionally biased region" description="Low complexity" evidence="2">
    <location>
        <begin position="52"/>
        <end position="79"/>
    </location>
</feature>
<dbReference type="PROSITE" id="PS50158">
    <property type="entry name" value="ZF_CCHC"/>
    <property type="match status" value="1"/>
</dbReference>
<dbReference type="Pfam" id="PF00098">
    <property type="entry name" value="zf-CCHC"/>
    <property type="match status" value="1"/>
</dbReference>
<feature type="region of interest" description="Disordered" evidence="2">
    <location>
        <begin position="13"/>
        <end position="84"/>
    </location>
</feature>
<reference evidence="4 5" key="1">
    <citation type="journal article" date="2015" name="Proc. Natl. Acad. Sci. U.S.A.">
        <title>The resurrection genome of Boea hygrometrica: A blueprint for survival of dehydration.</title>
        <authorList>
            <person name="Xiao L."/>
            <person name="Yang G."/>
            <person name="Zhang L."/>
            <person name="Yang X."/>
            <person name="Zhao S."/>
            <person name="Ji Z."/>
            <person name="Zhou Q."/>
            <person name="Hu M."/>
            <person name="Wang Y."/>
            <person name="Chen M."/>
            <person name="Xu Y."/>
            <person name="Jin H."/>
            <person name="Xiao X."/>
            <person name="Hu G."/>
            <person name="Bao F."/>
            <person name="Hu Y."/>
            <person name="Wan P."/>
            <person name="Li L."/>
            <person name="Deng X."/>
            <person name="Kuang T."/>
            <person name="Xiang C."/>
            <person name="Zhu J.K."/>
            <person name="Oliver M.J."/>
            <person name="He Y."/>
        </authorList>
    </citation>
    <scope>NUCLEOTIDE SEQUENCE [LARGE SCALE GENOMIC DNA]</scope>
    <source>
        <strain evidence="5">cv. XS01</strain>
    </source>
</reference>
<evidence type="ECO:0000256" key="2">
    <source>
        <dbReference type="SAM" id="MobiDB-lite"/>
    </source>
</evidence>
<keyword evidence="1" id="KW-0479">Metal-binding</keyword>
<evidence type="ECO:0000256" key="1">
    <source>
        <dbReference type="PROSITE-ProRule" id="PRU00047"/>
    </source>
</evidence>
<keyword evidence="5" id="KW-1185">Reference proteome</keyword>
<dbReference type="InterPro" id="IPR001878">
    <property type="entry name" value="Znf_CCHC"/>
</dbReference>
<feature type="compositionally biased region" description="Basic and acidic residues" evidence="2">
    <location>
        <begin position="15"/>
        <end position="30"/>
    </location>
</feature>
<gene>
    <name evidence="4" type="ORF">F511_04445</name>
</gene>
<sequence>MAHVETYMEVVNRAYRSERGRRDMRDEYLRKRQIHQPVRGQSSQPPAKRHFQGPSKGPSQQGQQQQQRPHGQQRPQQQGACVPRPTEFPVFKECNKRHPGPCMLGTDRCFHCKELGHMSKDCPMRRHAIGHVFMMEAEAADPDTTLLTGIPF</sequence>
<feature type="domain" description="CCHC-type" evidence="3">
    <location>
        <begin position="108"/>
        <end position="123"/>
    </location>
</feature>
<evidence type="ECO:0000313" key="5">
    <source>
        <dbReference type="Proteomes" id="UP000250235"/>
    </source>
</evidence>
<organism evidence="4 5">
    <name type="scientific">Dorcoceras hygrometricum</name>
    <dbReference type="NCBI Taxonomy" id="472368"/>
    <lineage>
        <taxon>Eukaryota</taxon>
        <taxon>Viridiplantae</taxon>
        <taxon>Streptophyta</taxon>
        <taxon>Embryophyta</taxon>
        <taxon>Tracheophyta</taxon>
        <taxon>Spermatophyta</taxon>
        <taxon>Magnoliopsida</taxon>
        <taxon>eudicotyledons</taxon>
        <taxon>Gunneridae</taxon>
        <taxon>Pentapetalae</taxon>
        <taxon>asterids</taxon>
        <taxon>lamiids</taxon>
        <taxon>Lamiales</taxon>
        <taxon>Gesneriaceae</taxon>
        <taxon>Didymocarpoideae</taxon>
        <taxon>Trichosporeae</taxon>
        <taxon>Loxocarpinae</taxon>
        <taxon>Dorcoceras</taxon>
    </lineage>
</organism>
<dbReference type="GO" id="GO:0008270">
    <property type="term" value="F:zinc ion binding"/>
    <property type="evidence" value="ECO:0007669"/>
    <property type="project" value="UniProtKB-KW"/>
</dbReference>
<keyword evidence="1" id="KW-0862">Zinc</keyword>
<dbReference type="Proteomes" id="UP000250235">
    <property type="component" value="Unassembled WGS sequence"/>
</dbReference>
<proteinExistence type="predicted"/>
<dbReference type="Gene3D" id="4.10.60.10">
    <property type="entry name" value="Zinc finger, CCHC-type"/>
    <property type="match status" value="1"/>
</dbReference>
<name>A0A2Z7CWG6_9LAMI</name>
<dbReference type="SMART" id="SM00343">
    <property type="entry name" value="ZnF_C2HC"/>
    <property type="match status" value="1"/>
</dbReference>
<evidence type="ECO:0000313" key="4">
    <source>
        <dbReference type="EMBL" id="KZV49176.1"/>
    </source>
</evidence>
<dbReference type="OrthoDB" id="913391at2759"/>
<keyword evidence="1" id="KW-0863">Zinc-finger</keyword>
<dbReference type="SUPFAM" id="SSF57756">
    <property type="entry name" value="Retrovirus zinc finger-like domains"/>
    <property type="match status" value="1"/>
</dbReference>